<reference evidence="2" key="1">
    <citation type="submission" date="2016-03" db="EMBL/GenBank/DDBJ databases">
        <title>Mechanisms controlling the formation of the plant cell surface in tip-growing cells are functionally conserved among land plants.</title>
        <authorList>
            <person name="Honkanen S."/>
            <person name="Jones V.A."/>
            <person name="Morieri G."/>
            <person name="Champion C."/>
            <person name="Hetherington A.J."/>
            <person name="Kelly S."/>
            <person name="Saint-Marcoux D."/>
            <person name="Proust H."/>
            <person name="Prescott H."/>
            <person name="Dolan L."/>
        </authorList>
    </citation>
    <scope>NUCLEOTIDE SEQUENCE [LARGE SCALE GENOMIC DNA]</scope>
    <source>
        <tissue evidence="2">Whole gametophyte</tissue>
    </source>
</reference>
<organism evidence="2 3">
    <name type="scientific">Marchantia polymorpha subsp. ruderalis</name>
    <dbReference type="NCBI Taxonomy" id="1480154"/>
    <lineage>
        <taxon>Eukaryota</taxon>
        <taxon>Viridiplantae</taxon>
        <taxon>Streptophyta</taxon>
        <taxon>Embryophyta</taxon>
        <taxon>Marchantiophyta</taxon>
        <taxon>Marchantiopsida</taxon>
        <taxon>Marchantiidae</taxon>
        <taxon>Marchantiales</taxon>
        <taxon>Marchantiaceae</taxon>
        <taxon>Marchantia</taxon>
    </lineage>
</organism>
<evidence type="ECO:0000256" key="1">
    <source>
        <dbReference type="SAM" id="MobiDB-lite"/>
    </source>
</evidence>
<keyword evidence="3" id="KW-1185">Reference proteome</keyword>
<dbReference type="PANTHER" id="PTHR47604:SF1">
    <property type="entry name" value="ADENYLYL CYCLASE"/>
    <property type="match status" value="1"/>
</dbReference>
<protein>
    <recommendedName>
        <fullName evidence="4">Pentacotripeptide-repeat region of PRORP domain-containing protein</fullName>
    </recommendedName>
</protein>
<sequence>MVPPPDDGFSASGDFSFTRPDPPGPRRTGAPWQTERGTREAQRRGEEKGGDSRFPVDRRIDLISRRKDSPKAGSMSRLELCSKLWSSRCSRGVRRALEIDRHVSVAAFSRSNHDVAASGTNPEVEKIHNELVETMKSQRIPQSALVFSLLENCSSPQDVKLALDAVARLRTTKAVQGQQQANFGSKLSQSVLDACLRAKDAENALKTIWEHNIYGFTASSESANQILAYARAQQDLVLMQKTLRTMSLNSVTPTRATAEIALRICKEQGNHKLLHSLAKEFHQSGLKFSTGLYDICISTSANAGDTKHALEVQQWRSKSKLPYTTATAFALAKVQLLKRKPKEAAQLIQAHVQESEEKDMYLRILVRAWPVEVLTRKKRSVIEANLREDVGALLDELRALGCNVKVDVADFGTGKETLRKPVYA</sequence>
<gene>
    <name evidence="2" type="ORF">AXG93_1712s1160</name>
</gene>
<comment type="caution">
    <text evidence="2">The sequence shown here is derived from an EMBL/GenBank/DDBJ whole genome shotgun (WGS) entry which is preliminary data.</text>
</comment>
<dbReference type="AlphaFoldDB" id="A0A176VYQ5"/>
<name>A0A176VYQ5_MARPO</name>
<evidence type="ECO:0000313" key="2">
    <source>
        <dbReference type="EMBL" id="OAE25938.1"/>
    </source>
</evidence>
<dbReference type="EMBL" id="LVLJ01002271">
    <property type="protein sequence ID" value="OAE25938.1"/>
    <property type="molecule type" value="Genomic_DNA"/>
</dbReference>
<evidence type="ECO:0000313" key="3">
    <source>
        <dbReference type="Proteomes" id="UP000077202"/>
    </source>
</evidence>
<dbReference type="Proteomes" id="UP000077202">
    <property type="component" value="Unassembled WGS sequence"/>
</dbReference>
<proteinExistence type="predicted"/>
<feature type="region of interest" description="Disordered" evidence="1">
    <location>
        <begin position="1"/>
        <end position="73"/>
    </location>
</feature>
<dbReference type="InterPro" id="IPR011990">
    <property type="entry name" value="TPR-like_helical_dom_sf"/>
</dbReference>
<dbReference type="PANTHER" id="PTHR47604">
    <property type="entry name" value="ADENYLYL CYCLASE"/>
    <property type="match status" value="1"/>
</dbReference>
<evidence type="ECO:0008006" key="4">
    <source>
        <dbReference type="Google" id="ProtNLM"/>
    </source>
</evidence>
<dbReference type="Gene3D" id="1.25.40.10">
    <property type="entry name" value="Tetratricopeptide repeat domain"/>
    <property type="match status" value="1"/>
</dbReference>
<accession>A0A176VYQ5</accession>
<feature type="compositionally biased region" description="Basic and acidic residues" evidence="1">
    <location>
        <begin position="36"/>
        <end position="70"/>
    </location>
</feature>